<accession>A0A834W0B6</accession>
<dbReference type="RefSeq" id="XP_065966284.1">
    <property type="nucleotide sequence ID" value="XM_066104082.1"/>
</dbReference>
<dbReference type="AlphaFoldDB" id="A0A834W0B6"/>
<dbReference type="EMBL" id="NQIK02000001">
    <property type="protein sequence ID" value="KAF7579217.1"/>
    <property type="molecule type" value="Genomic_DNA"/>
</dbReference>
<protein>
    <submittedName>
        <fullName evidence="1">Uncharacterized protein</fullName>
    </submittedName>
</protein>
<proteinExistence type="predicted"/>
<organism evidence="1 2">
    <name type="scientific">Pyrenophora tritici-repentis</name>
    <dbReference type="NCBI Taxonomy" id="45151"/>
    <lineage>
        <taxon>Eukaryota</taxon>
        <taxon>Fungi</taxon>
        <taxon>Dikarya</taxon>
        <taxon>Ascomycota</taxon>
        <taxon>Pezizomycotina</taxon>
        <taxon>Dothideomycetes</taxon>
        <taxon>Pleosporomycetidae</taxon>
        <taxon>Pleosporales</taxon>
        <taxon>Pleosporineae</taxon>
        <taxon>Pleosporaceae</taxon>
        <taxon>Pyrenophora</taxon>
    </lineage>
</organism>
<comment type="caution">
    <text evidence="1">The sequence shown here is derived from an EMBL/GenBank/DDBJ whole genome shotgun (WGS) entry which is preliminary data.</text>
</comment>
<evidence type="ECO:0000313" key="1">
    <source>
        <dbReference type="EMBL" id="KAF7579217.1"/>
    </source>
</evidence>
<evidence type="ECO:0000313" key="2">
    <source>
        <dbReference type="Proteomes" id="UP000245464"/>
    </source>
</evidence>
<dbReference type="Proteomes" id="UP000245464">
    <property type="component" value="Chromosome 1"/>
</dbReference>
<reference evidence="1" key="1">
    <citation type="journal article" date="2018" name="BMC Genomics">
        <title>Comparative genomics of the wheat fungal pathogen Pyrenophora tritici-repentis reveals chromosomal variations and genome plasticity.</title>
        <authorList>
            <person name="Moolhuijzen P."/>
            <person name="See P.T."/>
            <person name="Hane J.K."/>
            <person name="Shi G."/>
            <person name="Liu Z."/>
            <person name="Oliver R.P."/>
            <person name="Moffat C.S."/>
        </authorList>
    </citation>
    <scope>NUCLEOTIDE SEQUENCE [LARGE SCALE GENOMIC DNA]</scope>
    <source>
        <strain evidence="1">M4</strain>
    </source>
</reference>
<name>A0A834W0B6_9PLEO</name>
<dbReference type="GeneID" id="90954529"/>
<sequence>MLAVSAATSYAPSPIADRLSHWFSSFLGSFYVCYYRSFCIPMVDAA</sequence>
<gene>
    <name evidence="1" type="ORF">PtrM4_034570</name>
</gene>
<dbReference type="KEGG" id="ptrr:90954529"/>